<dbReference type="InterPro" id="IPR006629">
    <property type="entry name" value="LITAF"/>
</dbReference>
<feature type="region of interest" description="Disordered" evidence="8">
    <location>
        <begin position="1"/>
        <end position="54"/>
    </location>
</feature>
<organism evidence="11 12">
    <name type="scientific">Chanos chanos</name>
    <name type="common">Milkfish</name>
    <name type="synonym">Mugil chanos</name>
    <dbReference type="NCBI Taxonomy" id="29144"/>
    <lineage>
        <taxon>Eukaryota</taxon>
        <taxon>Metazoa</taxon>
        <taxon>Chordata</taxon>
        <taxon>Craniata</taxon>
        <taxon>Vertebrata</taxon>
        <taxon>Euteleostomi</taxon>
        <taxon>Actinopterygii</taxon>
        <taxon>Neopterygii</taxon>
        <taxon>Teleostei</taxon>
        <taxon>Ostariophysi</taxon>
        <taxon>Gonorynchiformes</taxon>
        <taxon>Chanidae</taxon>
        <taxon>Chanos</taxon>
    </lineage>
</organism>
<dbReference type="GO" id="GO:0098560">
    <property type="term" value="C:cytoplasmic side of late endosome membrane"/>
    <property type="evidence" value="ECO:0007669"/>
    <property type="project" value="TreeGrafter"/>
</dbReference>
<evidence type="ECO:0000313" key="11">
    <source>
        <dbReference type="Proteomes" id="UP000504632"/>
    </source>
</evidence>
<keyword evidence="9" id="KW-1133">Transmembrane helix</keyword>
<proteinExistence type="inferred from homology"/>
<evidence type="ECO:0000313" key="12">
    <source>
        <dbReference type="RefSeq" id="XP_030646489.1"/>
    </source>
</evidence>
<dbReference type="OrthoDB" id="4713066at2759"/>
<keyword evidence="7 9" id="KW-0472">Membrane</keyword>
<evidence type="ECO:0000256" key="5">
    <source>
        <dbReference type="ARBA" id="ARBA00022723"/>
    </source>
</evidence>
<evidence type="ECO:0000256" key="4">
    <source>
        <dbReference type="ARBA" id="ARBA00005975"/>
    </source>
</evidence>
<dbReference type="GO" id="GO:0098574">
    <property type="term" value="C:cytoplasmic side of lysosomal membrane"/>
    <property type="evidence" value="ECO:0007669"/>
    <property type="project" value="TreeGrafter"/>
</dbReference>
<dbReference type="PROSITE" id="PS51837">
    <property type="entry name" value="LITAF"/>
    <property type="match status" value="1"/>
</dbReference>
<keyword evidence="6" id="KW-0862">Zinc</keyword>
<dbReference type="PANTHER" id="PTHR23292:SF48">
    <property type="entry name" value="LIPOPOLYSACCHARIDE-INDUCED TUMOR NECROSIS FACTOR-ALPHA FACTOR HOMOLOG-RELATED"/>
    <property type="match status" value="1"/>
</dbReference>
<feature type="domain" description="LITAF" evidence="10">
    <location>
        <begin position="64"/>
        <end position="147"/>
    </location>
</feature>
<keyword evidence="11" id="KW-1185">Reference proteome</keyword>
<comment type="similarity">
    <text evidence="4">Belongs to the CDIP1/LITAF family.</text>
</comment>
<feature type="compositionally biased region" description="Low complexity" evidence="8">
    <location>
        <begin position="44"/>
        <end position="54"/>
    </location>
</feature>
<dbReference type="GO" id="GO:0005634">
    <property type="term" value="C:nucleus"/>
    <property type="evidence" value="ECO:0007669"/>
    <property type="project" value="TreeGrafter"/>
</dbReference>
<evidence type="ECO:0000256" key="9">
    <source>
        <dbReference type="SAM" id="Phobius"/>
    </source>
</evidence>
<dbReference type="GO" id="GO:0008270">
    <property type="term" value="F:zinc ion binding"/>
    <property type="evidence" value="ECO:0007669"/>
    <property type="project" value="TreeGrafter"/>
</dbReference>
<dbReference type="InterPro" id="IPR037519">
    <property type="entry name" value="LITAF_fam"/>
</dbReference>
<gene>
    <name evidence="12" type="primary">LOC115826744</name>
</gene>
<reference evidence="12" key="1">
    <citation type="submission" date="2025-08" db="UniProtKB">
        <authorList>
            <consortium name="RefSeq"/>
        </authorList>
    </citation>
    <scope>IDENTIFICATION</scope>
</reference>
<evidence type="ECO:0000256" key="3">
    <source>
        <dbReference type="ARBA" id="ARBA00004630"/>
    </source>
</evidence>
<dbReference type="GeneID" id="115826744"/>
<evidence type="ECO:0000259" key="10">
    <source>
        <dbReference type="PROSITE" id="PS51837"/>
    </source>
</evidence>
<name>A0A6J2WP97_CHACN</name>
<evidence type="ECO:0000256" key="1">
    <source>
        <dbReference type="ARBA" id="ARBA00004125"/>
    </source>
</evidence>
<dbReference type="AlphaFoldDB" id="A0A6J2WP97"/>
<keyword evidence="9" id="KW-0812">Transmembrane</keyword>
<dbReference type="SMART" id="SM00714">
    <property type="entry name" value="LITAF"/>
    <property type="match status" value="1"/>
</dbReference>
<evidence type="ECO:0000256" key="7">
    <source>
        <dbReference type="ARBA" id="ARBA00023136"/>
    </source>
</evidence>
<dbReference type="Pfam" id="PF10601">
    <property type="entry name" value="zf-LITAF-like"/>
    <property type="match status" value="1"/>
</dbReference>
<accession>A0A6J2WP97</accession>
<dbReference type="FunCoup" id="A0A6J2WP97">
    <property type="interactions" value="69"/>
</dbReference>
<protein>
    <submittedName>
        <fullName evidence="12">Cell death-inducing p53-target protein 1 homolog</fullName>
    </submittedName>
</protein>
<dbReference type="Proteomes" id="UP000504632">
    <property type="component" value="Chromosome 13"/>
</dbReference>
<comment type="subcellular location">
    <subcellularLocation>
        <location evidence="1">Endosome membrane</location>
        <topology evidence="1">Peripheral membrane protein</topology>
        <orientation evidence="1">Cytoplasmic side</orientation>
    </subcellularLocation>
    <subcellularLocation>
        <location evidence="2">Late endosome membrane</location>
    </subcellularLocation>
    <subcellularLocation>
        <location evidence="3">Lysosome membrane</location>
        <topology evidence="3">Peripheral membrane protein</topology>
        <orientation evidence="3">Cytoplasmic side</orientation>
    </subcellularLocation>
</comment>
<dbReference type="PANTHER" id="PTHR23292">
    <property type="entry name" value="LIPOPOLYSACCHARIDE-INDUCED TUMOR NECROSIS FACTOR-ALPHA FACTOR"/>
    <property type="match status" value="1"/>
</dbReference>
<evidence type="ECO:0000256" key="6">
    <source>
        <dbReference type="ARBA" id="ARBA00022833"/>
    </source>
</evidence>
<feature type="transmembrane region" description="Helical" evidence="9">
    <location>
        <begin position="103"/>
        <end position="123"/>
    </location>
</feature>
<keyword evidence="5" id="KW-0479">Metal-binding</keyword>
<evidence type="ECO:0000256" key="2">
    <source>
        <dbReference type="ARBA" id="ARBA00004414"/>
    </source>
</evidence>
<dbReference type="InParanoid" id="A0A6J2WP97"/>
<dbReference type="RefSeq" id="XP_030646489.1">
    <property type="nucleotide sequence ID" value="XM_030790629.1"/>
</dbReference>
<sequence length="148" mass="16136">MDKGQRPYDMPPPYPGPTGYYGGMNMAPQPGFPAPPYSAQSGDPAQPGVQPAPGGYPVQYEGVVPTTVVVQPPGLTDVSGQAFCPHCQRQVLTVTELKYGAQVWIICAFFGIFLCWPFCLIPFCVDSCKDVHHRCPNCQNVIYILNRA</sequence>
<evidence type="ECO:0000256" key="8">
    <source>
        <dbReference type="SAM" id="MobiDB-lite"/>
    </source>
</evidence>